<proteinExistence type="predicted"/>
<evidence type="ECO:0000256" key="2">
    <source>
        <dbReference type="SAM" id="Phobius"/>
    </source>
</evidence>
<dbReference type="InterPro" id="IPR052894">
    <property type="entry name" value="AsmA-related"/>
</dbReference>
<feature type="compositionally biased region" description="Low complexity" evidence="1">
    <location>
        <begin position="425"/>
        <end position="436"/>
    </location>
</feature>
<feature type="transmembrane region" description="Helical" evidence="2">
    <location>
        <begin position="77"/>
        <end position="99"/>
    </location>
</feature>
<evidence type="ECO:0000313" key="3">
    <source>
        <dbReference type="EMBL" id="RMN94132.1"/>
    </source>
</evidence>
<keyword evidence="2" id="KW-1133">Transmembrane helix</keyword>
<comment type="caution">
    <text evidence="3">The sequence shown here is derived from an EMBL/GenBank/DDBJ whole genome shotgun (WGS) entry which is preliminary data.</text>
</comment>
<protein>
    <recommendedName>
        <fullName evidence="5">DUF748 domain-containing protein</fullName>
    </recommendedName>
</protein>
<feature type="region of interest" description="Disordered" evidence="1">
    <location>
        <begin position="626"/>
        <end position="650"/>
    </location>
</feature>
<sequence length="1055" mass="116098">MARDAACRGLSVSGQSATVEDADPATLIRHLIGKAIPESSYKPRQQYLGNRTGMPYSKGFQKRETPPPMSKGLKRTLGSLLAVIVLYSLLGFFILPGVALRIANQQLANYSTVPARLERLEFNPYTLELTLWGLNIGTPGKEQVAFEKLYANLQIDSLWTKALHLQRVELIKPKAELLFDKQGKLNLAQLFKLPASEPAKDQPPSKPFPLRIGEIKLADGYVHFQDVRPSEPIEFLYNALNFELKNLSTLPEDNADMTLVAAGPDGGQIDWVGRISLVPITSEGTLKVTDGKMKLWWPYVRDALPLALENGVLNFSTAYKLDLSKETELKLTNLSASVAPFALNTPDGRPLVRLQHLDVSETSVDLARQLVSVGKIRSQKLETWAAREADGQLDWQKLFANPPGKPAAPKKPAVDEKAAEPAPAPQASAQASAQPGKPWQVLLRDVQLRNYTVHLTDRVPKEPVALDVGPLNLDMQNFDSLNKSPFTLKLDTGLGKQGNLTATGDVNLNPVSARLNVTTRDIDLRVAQAYISPFILLELRSGMLGSDLAVNLKSTEPLAFSVTGKAQVNQLHTLDTLKQRDFLKWQQLELEGLDYQHGTGLSIAKVNMSQPYARFMINEDRTTNVDDLLIPQPDDKAASQPKTARTQPKAKTENPLAIYVGEVNIKDGSANFADMTLTPNFATAVQQLNGRIGTINNRKATPAPVDIEGKVDRYAPVTIKGSLNPFDPMASLDITTSFKRVELTNLTPYSGKFAGFRIRKGRLNLDLHYLITKGQLKAQNKVLIEQLQLGERVDSPDALDLPIRLAVALLKDTKGRISLELPIEGDLNNPQFSVMPIVWQTLRNLVLRAAQAPFKMLGGLVAGGSSEDLGSVSFAPGASDLSVEAKKALDKLSAALKERPDLKLEIEGTSAASSDGPLIAQQRLEREYQYTYYKILQRRGDKVPARAGLIQVPDDEKAPMLEGIYRTRLKQQPPAEWANLGKEQRAGQMRAAVLKFWSGNELLLRELGQSRASSIKDYLVDTGKLEDARVYFVDARLGQAQPDGKVVSPLHLDSE</sequence>
<dbReference type="Pfam" id="PF05359">
    <property type="entry name" value="DUF748"/>
    <property type="match status" value="2"/>
</dbReference>
<dbReference type="EMBL" id="RBPL01000092">
    <property type="protein sequence ID" value="RMN94132.1"/>
    <property type="molecule type" value="Genomic_DNA"/>
</dbReference>
<dbReference type="InterPro" id="IPR008023">
    <property type="entry name" value="DUF748"/>
</dbReference>
<gene>
    <name evidence="3" type="ORF">ALQ49_05045</name>
</gene>
<keyword evidence="2" id="KW-0812">Transmembrane</keyword>
<dbReference type="Proteomes" id="UP000278062">
    <property type="component" value="Unassembled WGS sequence"/>
</dbReference>
<evidence type="ECO:0008006" key="5">
    <source>
        <dbReference type="Google" id="ProtNLM"/>
    </source>
</evidence>
<dbReference type="PANTHER" id="PTHR30441">
    <property type="entry name" value="DUF748 DOMAIN-CONTAINING PROTEIN"/>
    <property type="match status" value="1"/>
</dbReference>
<reference evidence="3 4" key="1">
    <citation type="submission" date="2018-08" db="EMBL/GenBank/DDBJ databases">
        <title>Recombination of ecologically and evolutionarily significant loci maintains genetic cohesion in the Pseudomonas syringae species complex.</title>
        <authorList>
            <person name="Dillon M."/>
            <person name="Thakur S."/>
            <person name="Almeida R.N.D."/>
            <person name="Weir B.S."/>
            <person name="Guttman D.S."/>
        </authorList>
    </citation>
    <scope>NUCLEOTIDE SEQUENCE [LARGE SCALE GENOMIC DNA]</scope>
    <source>
        <strain evidence="3 4">1089_5</strain>
    </source>
</reference>
<dbReference type="Gene3D" id="3.30.1330.60">
    <property type="entry name" value="OmpA-like domain"/>
    <property type="match status" value="1"/>
</dbReference>
<evidence type="ECO:0000256" key="1">
    <source>
        <dbReference type="SAM" id="MobiDB-lite"/>
    </source>
</evidence>
<keyword evidence="2" id="KW-0472">Membrane</keyword>
<dbReference type="GO" id="GO:0005886">
    <property type="term" value="C:plasma membrane"/>
    <property type="evidence" value="ECO:0007669"/>
    <property type="project" value="TreeGrafter"/>
</dbReference>
<dbReference type="InterPro" id="IPR036737">
    <property type="entry name" value="OmpA-like_sf"/>
</dbReference>
<dbReference type="PANTHER" id="PTHR30441:SF8">
    <property type="entry name" value="DUF748 DOMAIN-CONTAINING PROTEIN"/>
    <property type="match status" value="1"/>
</dbReference>
<organism evidence="3 4">
    <name type="scientific">Pseudomonas syringae pv. apii</name>
    <dbReference type="NCBI Taxonomy" id="81036"/>
    <lineage>
        <taxon>Bacteria</taxon>
        <taxon>Pseudomonadati</taxon>
        <taxon>Pseudomonadota</taxon>
        <taxon>Gammaproteobacteria</taxon>
        <taxon>Pseudomonadales</taxon>
        <taxon>Pseudomonadaceae</taxon>
        <taxon>Pseudomonas</taxon>
    </lineage>
</organism>
<name>A0A3M3RCM1_9PSED</name>
<evidence type="ECO:0000313" key="4">
    <source>
        <dbReference type="Proteomes" id="UP000278062"/>
    </source>
</evidence>
<dbReference type="AlphaFoldDB" id="A0A3M3RCM1"/>
<dbReference type="GO" id="GO:0090313">
    <property type="term" value="P:regulation of protein targeting to membrane"/>
    <property type="evidence" value="ECO:0007669"/>
    <property type="project" value="TreeGrafter"/>
</dbReference>
<accession>A0A3M3RCM1</accession>
<feature type="region of interest" description="Disordered" evidence="1">
    <location>
        <begin position="399"/>
        <end position="436"/>
    </location>
</feature>